<evidence type="ECO:0000313" key="1">
    <source>
        <dbReference type="EMBL" id="MBA5776364.1"/>
    </source>
</evidence>
<accession>A0A839ABH5</accession>
<dbReference type="Pfam" id="PF11367">
    <property type="entry name" value="Tail_completion_gp17"/>
    <property type="match status" value="1"/>
</dbReference>
<name>A0A839ABH5_9HYPH</name>
<proteinExistence type="predicted"/>
<dbReference type="Gene3D" id="3.30.2000.30">
    <property type="match status" value="1"/>
</dbReference>
<gene>
    <name evidence="1" type="ORF">H2509_04400</name>
</gene>
<dbReference type="Proteomes" id="UP000541109">
    <property type="component" value="Unassembled WGS sequence"/>
</dbReference>
<dbReference type="RefSeq" id="WP_182162709.1">
    <property type="nucleotide sequence ID" value="NZ_JACFXV010000043.1"/>
</dbReference>
<organism evidence="1 2">
    <name type="scientific">Stappia albiluteola</name>
    <dbReference type="NCBI Taxonomy" id="2758565"/>
    <lineage>
        <taxon>Bacteria</taxon>
        <taxon>Pseudomonadati</taxon>
        <taxon>Pseudomonadota</taxon>
        <taxon>Alphaproteobacteria</taxon>
        <taxon>Hyphomicrobiales</taxon>
        <taxon>Stappiaceae</taxon>
        <taxon>Stappia</taxon>
    </lineage>
</organism>
<protein>
    <submittedName>
        <fullName evidence="1">DUF3168 domain-containing protein</fullName>
    </submittedName>
</protein>
<reference evidence="1 2" key="1">
    <citation type="submission" date="2020-07" db="EMBL/GenBank/DDBJ databases">
        <title>Stappia sp., F7233, whole genome shotgun sequencing project.</title>
        <authorList>
            <person name="Jiang S."/>
            <person name="Liu Z.W."/>
            <person name="Du Z.J."/>
        </authorList>
    </citation>
    <scope>NUCLEOTIDE SEQUENCE [LARGE SCALE GENOMIC DNA]</scope>
    <source>
        <strain evidence="1 2">F7233</strain>
    </source>
</reference>
<dbReference type="InterPro" id="IPR021508">
    <property type="entry name" value="Gp17-like"/>
</dbReference>
<dbReference type="EMBL" id="JACFXV010000043">
    <property type="protein sequence ID" value="MBA5776364.1"/>
    <property type="molecule type" value="Genomic_DNA"/>
</dbReference>
<dbReference type="InterPro" id="IPR053745">
    <property type="entry name" value="Viral_Tail_Comp_sf"/>
</dbReference>
<evidence type="ECO:0000313" key="2">
    <source>
        <dbReference type="Proteomes" id="UP000541109"/>
    </source>
</evidence>
<sequence length="134" mass="13996">MSAEIALRAAILTRLKGDAGFAAALGGERVFDGAPQRQSFPFAFLAEVTAAPLDADAGDAEELRLTIAVLSRAATRGETAGALDAIREGLAVLDPDLGGYRLANLTVTSAATERLNDGRTWRGTLRLRAVCEPA</sequence>
<keyword evidence="2" id="KW-1185">Reference proteome</keyword>
<comment type="caution">
    <text evidence="1">The sequence shown here is derived from an EMBL/GenBank/DDBJ whole genome shotgun (WGS) entry which is preliminary data.</text>
</comment>
<dbReference type="AlphaFoldDB" id="A0A839ABH5"/>